<evidence type="ECO:0000313" key="5">
    <source>
        <dbReference type="Proteomes" id="UP000297946"/>
    </source>
</evidence>
<dbReference type="Proteomes" id="UP000297273">
    <property type="component" value="Unassembled WGS sequence"/>
</dbReference>
<keyword evidence="4" id="KW-1185">Reference proteome</keyword>
<evidence type="ECO:0000313" key="2">
    <source>
        <dbReference type="EMBL" id="TGK01249.1"/>
    </source>
</evidence>
<accession>A0A5F1ZUT5</accession>
<feature type="signal peptide" evidence="1">
    <location>
        <begin position="1"/>
        <end position="24"/>
    </location>
</feature>
<proteinExistence type="predicted"/>
<gene>
    <name evidence="2" type="ORF">EHO57_09930</name>
    <name evidence="3" type="ORF">EHQ53_08940</name>
</gene>
<keyword evidence="1" id="KW-0732">Signal</keyword>
<organism evidence="2 5">
    <name type="scientific">Leptospira langatensis</name>
    <dbReference type="NCBI Taxonomy" id="2484983"/>
    <lineage>
        <taxon>Bacteria</taxon>
        <taxon>Pseudomonadati</taxon>
        <taxon>Spirochaetota</taxon>
        <taxon>Spirochaetia</taxon>
        <taxon>Leptospirales</taxon>
        <taxon>Leptospiraceae</taxon>
        <taxon>Leptospira</taxon>
    </lineage>
</organism>
<name>A0A5F1ZUT5_9LEPT</name>
<dbReference type="EMBL" id="RQER01000006">
    <property type="protein sequence ID" value="TGK01249.1"/>
    <property type="molecule type" value="Genomic_DNA"/>
</dbReference>
<evidence type="ECO:0000313" key="3">
    <source>
        <dbReference type="EMBL" id="TGL42299.1"/>
    </source>
</evidence>
<dbReference type="OrthoDB" id="333720at2"/>
<dbReference type="Proteomes" id="UP000297946">
    <property type="component" value="Unassembled WGS sequence"/>
</dbReference>
<feature type="chain" id="PRO_5043207029" description="DUF2282 domain-containing protein" evidence="1">
    <location>
        <begin position="25"/>
        <end position="85"/>
    </location>
</feature>
<evidence type="ECO:0000256" key="1">
    <source>
        <dbReference type="SAM" id="SignalP"/>
    </source>
</evidence>
<evidence type="ECO:0000313" key="4">
    <source>
        <dbReference type="Proteomes" id="UP000297273"/>
    </source>
</evidence>
<protein>
    <recommendedName>
        <fullName evidence="6">DUF2282 domain-containing protein</fullName>
    </recommendedName>
</protein>
<dbReference type="AlphaFoldDB" id="A0A5F1ZUT5"/>
<sequence length="85" mass="8679">MNDLTKSMIIGAALTGLLSTGAVAEQKAAKEEAKGECHGINSCKGTGDCGGKGHSCAGKNSCKGQGWMSLTKKDCEAKKGKFKDA</sequence>
<dbReference type="EMBL" id="RQGC01000004">
    <property type="protein sequence ID" value="TGL42299.1"/>
    <property type="molecule type" value="Genomic_DNA"/>
</dbReference>
<evidence type="ECO:0008006" key="6">
    <source>
        <dbReference type="Google" id="ProtNLM"/>
    </source>
</evidence>
<reference evidence="3" key="1">
    <citation type="submission" date="2018-10" db="EMBL/GenBank/DDBJ databases">
        <authorList>
            <person name="Vincent A.T."/>
            <person name="Schiettekatte O."/>
            <person name="Bourhy P."/>
            <person name="Veyrier F.J."/>
            <person name="Picardeau M."/>
        </authorList>
    </citation>
    <scope>NUCLEOTIDE SEQUENCE</scope>
    <source>
        <strain evidence="3">201702690</strain>
    </source>
</reference>
<comment type="caution">
    <text evidence="2">The sequence shown here is derived from an EMBL/GenBank/DDBJ whole genome shotgun (WGS) entry which is preliminary data.</text>
</comment>
<reference evidence="4 5" key="2">
    <citation type="journal article" date="2019" name="PLoS Negl. Trop. Dis.">
        <title>Revisiting the worldwide diversity of Leptospira species in the environment.</title>
        <authorList>
            <person name="Vincent A.T."/>
            <person name="Schiettekatte O."/>
            <person name="Bourhy P."/>
            <person name="Veyrier F.J."/>
            <person name="Picardeau M."/>
        </authorList>
    </citation>
    <scope>NUCLEOTIDE SEQUENCE [LARGE SCALE GENOMIC DNA]</scope>
    <source>
        <strain evidence="4">201702690</strain>
        <strain evidence="2 5">SSW18</strain>
    </source>
</reference>
<dbReference type="RefSeq" id="WP_135645190.1">
    <property type="nucleotide sequence ID" value="NZ_RQER01000006.1"/>
</dbReference>